<dbReference type="GO" id="GO:0043107">
    <property type="term" value="P:type IV pilus-dependent motility"/>
    <property type="evidence" value="ECO:0007669"/>
    <property type="project" value="TreeGrafter"/>
</dbReference>
<dbReference type="Gene3D" id="3.30.700.10">
    <property type="entry name" value="Glycoprotein, Type 4 Pilin"/>
    <property type="match status" value="1"/>
</dbReference>
<organism evidence="5 6">
    <name type="scientific">Parazoarcus communis</name>
    <dbReference type="NCBI Taxonomy" id="41977"/>
    <lineage>
        <taxon>Bacteria</taxon>
        <taxon>Pseudomonadati</taxon>
        <taxon>Pseudomonadota</taxon>
        <taxon>Betaproteobacteria</taxon>
        <taxon>Rhodocyclales</taxon>
        <taxon>Zoogloeaceae</taxon>
        <taxon>Parazoarcus</taxon>
    </lineage>
</organism>
<dbReference type="GO" id="GO:0044096">
    <property type="term" value="C:type IV pilus"/>
    <property type="evidence" value="ECO:0007669"/>
    <property type="project" value="TreeGrafter"/>
</dbReference>
<dbReference type="SUPFAM" id="SSF54523">
    <property type="entry name" value="Pili subunits"/>
    <property type="match status" value="1"/>
</dbReference>
<evidence type="ECO:0000313" key="6">
    <source>
        <dbReference type="Proteomes" id="UP000244902"/>
    </source>
</evidence>
<evidence type="ECO:0000313" key="5">
    <source>
        <dbReference type="EMBL" id="AWI78464.1"/>
    </source>
</evidence>
<dbReference type="OrthoDB" id="8607132at2"/>
<dbReference type="PROSITE" id="PS00409">
    <property type="entry name" value="PROKAR_NTER_METHYL"/>
    <property type="match status" value="1"/>
</dbReference>
<protein>
    <recommendedName>
        <fullName evidence="7">Prepilin-type cleavage/methylation domain-containing protein</fullName>
    </recommendedName>
</protein>
<keyword evidence="4" id="KW-0472">Membrane</keyword>
<dbReference type="InterPro" id="IPR001082">
    <property type="entry name" value="Pilin"/>
</dbReference>
<sequence>MKKVQQGFTLIELMIVVAIIGILAAVAIPQYQDYVTRAKLSKVNVAVDPVKTAVAMFAQENAGLGTLPANAWTSLGLAGAPTATTEVSAIAVNAGGAIVATLSNIGTNYNGTTVTYTPAVGNSAVTWTVTCGYTHANMSKTFGC</sequence>
<dbReference type="EMBL" id="CP022188">
    <property type="protein sequence ID" value="AWI78464.1"/>
    <property type="molecule type" value="Genomic_DNA"/>
</dbReference>
<dbReference type="Pfam" id="PF00114">
    <property type="entry name" value="Pilin"/>
    <property type="match status" value="1"/>
</dbReference>
<evidence type="ECO:0008006" key="7">
    <source>
        <dbReference type="Google" id="ProtNLM"/>
    </source>
</evidence>
<dbReference type="InterPro" id="IPR012902">
    <property type="entry name" value="N_methyl_site"/>
</dbReference>
<evidence type="ECO:0000256" key="2">
    <source>
        <dbReference type="ARBA" id="ARBA00022481"/>
    </source>
</evidence>
<dbReference type="PANTHER" id="PTHR30093:SF34">
    <property type="entry name" value="PREPILIN PEPTIDASE-DEPENDENT PROTEIN D"/>
    <property type="match status" value="1"/>
</dbReference>
<keyword evidence="2" id="KW-0488">Methylation</keyword>
<dbReference type="Pfam" id="PF07963">
    <property type="entry name" value="N_methyl"/>
    <property type="match status" value="1"/>
</dbReference>
<evidence type="ECO:0000256" key="3">
    <source>
        <dbReference type="RuleBase" id="RU000389"/>
    </source>
</evidence>
<proteinExistence type="inferred from homology"/>
<name>A0A2U8GYE3_9RHOO</name>
<dbReference type="NCBIfam" id="TIGR02532">
    <property type="entry name" value="IV_pilin_GFxxxE"/>
    <property type="match status" value="1"/>
</dbReference>
<dbReference type="RefSeq" id="WP_108971427.1">
    <property type="nucleotide sequence ID" value="NZ_CP022188.1"/>
</dbReference>
<feature type="transmembrane region" description="Helical" evidence="4">
    <location>
        <begin position="7"/>
        <end position="28"/>
    </location>
</feature>
<dbReference type="AlphaFoldDB" id="A0A2U8GYE3"/>
<dbReference type="PANTHER" id="PTHR30093">
    <property type="entry name" value="GENERAL SECRETION PATHWAY PROTEIN G"/>
    <property type="match status" value="1"/>
</dbReference>
<evidence type="ECO:0000256" key="4">
    <source>
        <dbReference type="SAM" id="Phobius"/>
    </source>
</evidence>
<keyword evidence="3" id="KW-0281">Fimbrium</keyword>
<keyword evidence="4" id="KW-1133">Transmembrane helix</keyword>
<dbReference type="GO" id="GO:0007155">
    <property type="term" value="P:cell adhesion"/>
    <property type="evidence" value="ECO:0007669"/>
    <property type="project" value="InterPro"/>
</dbReference>
<evidence type="ECO:0000256" key="1">
    <source>
        <dbReference type="ARBA" id="ARBA00005233"/>
    </source>
</evidence>
<reference evidence="5 6" key="1">
    <citation type="submission" date="2017-06" db="EMBL/GenBank/DDBJ databases">
        <title>Azoarcus sp. TSNA42 complete genome sequence.</title>
        <authorList>
            <person name="Woo J.-H."/>
            <person name="Kim H.-S."/>
        </authorList>
    </citation>
    <scope>NUCLEOTIDE SEQUENCE [LARGE SCALE GENOMIC DNA]</scope>
    <source>
        <strain evidence="5 6">TSNA42</strain>
    </source>
</reference>
<dbReference type="Proteomes" id="UP000244902">
    <property type="component" value="Chromosome"/>
</dbReference>
<accession>A0A2U8GYE3</accession>
<gene>
    <name evidence="5" type="ORF">CEW87_03295</name>
</gene>
<keyword evidence="4" id="KW-0812">Transmembrane</keyword>
<comment type="similarity">
    <text evidence="1 3">Belongs to the N-Me-Phe pilin family.</text>
</comment>
<dbReference type="InterPro" id="IPR045584">
    <property type="entry name" value="Pilin-like"/>
</dbReference>